<evidence type="ECO:0000313" key="1">
    <source>
        <dbReference type="EMBL" id="PFG27420.1"/>
    </source>
</evidence>
<evidence type="ECO:0000313" key="2">
    <source>
        <dbReference type="Proteomes" id="UP000221653"/>
    </source>
</evidence>
<dbReference type="STRING" id="1724.GCA_001044175_00738"/>
<keyword evidence="2" id="KW-1185">Reference proteome</keyword>
<gene>
    <name evidence="1" type="ORF">ATK06_0478</name>
</gene>
<reference evidence="1 2" key="1">
    <citation type="submission" date="2017-10" db="EMBL/GenBank/DDBJ databases">
        <title>Sequencing the genomes of 1000 actinobacteria strains.</title>
        <authorList>
            <person name="Klenk H.-P."/>
        </authorList>
    </citation>
    <scope>NUCLEOTIDE SEQUENCE [LARGE SCALE GENOMIC DNA]</scope>
    <source>
        <strain evidence="1 2">DSM 20688</strain>
    </source>
</reference>
<dbReference type="Proteomes" id="UP000221653">
    <property type="component" value="Unassembled WGS sequence"/>
</dbReference>
<dbReference type="EMBL" id="PDJF01000001">
    <property type="protein sequence ID" value="PFG27420.1"/>
    <property type="molecule type" value="Genomic_DNA"/>
</dbReference>
<comment type="caution">
    <text evidence="1">The sequence shown here is derived from an EMBL/GenBank/DDBJ whole genome shotgun (WGS) entry which is preliminary data.</text>
</comment>
<dbReference type="RefSeq" id="WP_161795973.1">
    <property type="nucleotide sequence ID" value="NZ_LDYE01000002.1"/>
</dbReference>
<dbReference type="AlphaFoldDB" id="A0A2A9DND2"/>
<organism evidence="1 2">
    <name type="scientific">Corynebacterium renale</name>
    <dbReference type="NCBI Taxonomy" id="1724"/>
    <lineage>
        <taxon>Bacteria</taxon>
        <taxon>Bacillati</taxon>
        <taxon>Actinomycetota</taxon>
        <taxon>Actinomycetes</taxon>
        <taxon>Mycobacteriales</taxon>
        <taxon>Corynebacteriaceae</taxon>
        <taxon>Corynebacterium</taxon>
    </lineage>
</organism>
<sequence length="47" mass="5462">MKLTTKIARWLTHNPRPPRGKRRIENQPDPVTIADLLVRMGTTKEKP</sequence>
<proteinExistence type="predicted"/>
<name>A0A2A9DND2_9CORY</name>
<accession>A0A2A9DND2</accession>
<protein>
    <submittedName>
        <fullName evidence="1">Uncharacterized protein</fullName>
    </submittedName>
</protein>